<dbReference type="GO" id="GO:0009244">
    <property type="term" value="P:lipopolysaccharide core region biosynthetic process"/>
    <property type="evidence" value="ECO:0007669"/>
    <property type="project" value="TreeGrafter"/>
</dbReference>
<keyword evidence="7 8" id="KW-0472">Membrane</keyword>
<dbReference type="Pfam" id="PF08019">
    <property type="entry name" value="EptA_B_N"/>
    <property type="match status" value="1"/>
</dbReference>
<evidence type="ECO:0000256" key="2">
    <source>
        <dbReference type="ARBA" id="ARBA00022475"/>
    </source>
</evidence>
<reference evidence="11 12" key="1">
    <citation type="submission" date="2019-08" db="EMBL/GenBank/DDBJ databases">
        <title>Prosopis cineraria nodule microbiome.</title>
        <authorList>
            <person name="Ali R."/>
            <person name="Chaluvadi S.R."/>
            <person name="Wang X."/>
        </authorList>
    </citation>
    <scope>NUCLEOTIDE SEQUENCE [LARGE SCALE GENOMIC DNA]</scope>
    <source>
        <strain evidence="11 12">BG7</strain>
    </source>
</reference>
<dbReference type="KEGG" id="rgr:FZ934_08735"/>
<feature type="transmembrane region" description="Helical" evidence="8">
    <location>
        <begin position="36"/>
        <end position="55"/>
    </location>
</feature>
<accession>A0A5Q0C3P6</accession>
<dbReference type="InterPro" id="IPR000917">
    <property type="entry name" value="Sulfatase_N"/>
</dbReference>
<feature type="domain" description="Sulfatase N-terminal" evidence="9">
    <location>
        <begin position="255"/>
        <end position="543"/>
    </location>
</feature>
<dbReference type="CDD" id="cd16017">
    <property type="entry name" value="LptA"/>
    <property type="match status" value="1"/>
</dbReference>
<feature type="domain" description="Phosphoethanolamine transferase N-terminal" evidence="10">
    <location>
        <begin position="77"/>
        <end position="223"/>
    </location>
</feature>
<keyword evidence="5 8" id="KW-0812">Transmembrane</keyword>
<evidence type="ECO:0000256" key="5">
    <source>
        <dbReference type="ARBA" id="ARBA00022692"/>
    </source>
</evidence>
<feature type="transmembrane region" description="Helical" evidence="8">
    <location>
        <begin position="138"/>
        <end position="159"/>
    </location>
</feature>
<organism evidence="11 12">
    <name type="scientific">Rhizobium grahamii</name>
    <dbReference type="NCBI Taxonomy" id="1120045"/>
    <lineage>
        <taxon>Bacteria</taxon>
        <taxon>Pseudomonadati</taxon>
        <taxon>Pseudomonadota</taxon>
        <taxon>Alphaproteobacteria</taxon>
        <taxon>Hyphomicrobiales</taxon>
        <taxon>Rhizobiaceae</taxon>
        <taxon>Rhizobium/Agrobacterium group</taxon>
        <taxon>Rhizobium</taxon>
    </lineage>
</organism>
<evidence type="ECO:0000256" key="1">
    <source>
        <dbReference type="ARBA" id="ARBA00004429"/>
    </source>
</evidence>
<dbReference type="Pfam" id="PF00884">
    <property type="entry name" value="Sulfatase"/>
    <property type="match status" value="1"/>
</dbReference>
<dbReference type="InterPro" id="IPR058130">
    <property type="entry name" value="PEA_transf_C"/>
</dbReference>
<keyword evidence="2" id="KW-1003">Cell membrane</keyword>
<comment type="subcellular location">
    <subcellularLocation>
        <location evidence="1">Cell inner membrane</location>
        <topology evidence="1">Multi-pass membrane protein</topology>
    </subcellularLocation>
</comment>
<evidence type="ECO:0000256" key="6">
    <source>
        <dbReference type="ARBA" id="ARBA00022989"/>
    </source>
</evidence>
<evidence type="ECO:0000256" key="8">
    <source>
        <dbReference type="SAM" id="Phobius"/>
    </source>
</evidence>
<dbReference type="InterPro" id="IPR012549">
    <property type="entry name" value="EptA-like_N"/>
</dbReference>
<feature type="transmembrane region" description="Helical" evidence="8">
    <location>
        <begin position="67"/>
        <end position="89"/>
    </location>
</feature>
<evidence type="ECO:0000259" key="10">
    <source>
        <dbReference type="Pfam" id="PF08019"/>
    </source>
</evidence>
<evidence type="ECO:0000256" key="7">
    <source>
        <dbReference type="ARBA" id="ARBA00023136"/>
    </source>
</evidence>
<feature type="transmembrane region" description="Helical" evidence="8">
    <location>
        <begin position="96"/>
        <end position="118"/>
    </location>
</feature>
<dbReference type="SUPFAM" id="SSF53649">
    <property type="entry name" value="Alkaline phosphatase-like"/>
    <property type="match status" value="1"/>
</dbReference>
<keyword evidence="12" id="KW-1185">Reference proteome</keyword>
<dbReference type="InterPro" id="IPR017850">
    <property type="entry name" value="Alkaline_phosphatase_core_sf"/>
</dbReference>
<dbReference type="PANTHER" id="PTHR30443">
    <property type="entry name" value="INNER MEMBRANE PROTEIN"/>
    <property type="match status" value="1"/>
</dbReference>
<protein>
    <submittedName>
        <fullName evidence="11">Phosphoethanolamine transferase</fullName>
    </submittedName>
</protein>
<name>A0A5Q0C3P6_9HYPH</name>
<dbReference type="Gene3D" id="3.40.720.10">
    <property type="entry name" value="Alkaline Phosphatase, subunit A"/>
    <property type="match status" value="1"/>
</dbReference>
<evidence type="ECO:0000313" key="11">
    <source>
        <dbReference type="EMBL" id="QFY60506.1"/>
    </source>
</evidence>
<keyword evidence="6 8" id="KW-1133">Transmembrane helix</keyword>
<gene>
    <name evidence="11" type="ORF">FZ934_08735</name>
</gene>
<dbReference type="NCBIfam" id="NF028537">
    <property type="entry name" value="P_eth_NH2_trans"/>
    <property type="match status" value="1"/>
</dbReference>
<dbReference type="GO" id="GO:0005886">
    <property type="term" value="C:plasma membrane"/>
    <property type="evidence" value="ECO:0007669"/>
    <property type="project" value="UniProtKB-SubCell"/>
</dbReference>
<dbReference type="InterPro" id="IPR040423">
    <property type="entry name" value="PEA_transferase"/>
</dbReference>
<evidence type="ECO:0000313" key="12">
    <source>
        <dbReference type="Proteomes" id="UP000326881"/>
    </source>
</evidence>
<sequence>MVRTVASPRALNRSSILDDSHEPASGRSLRPRIGSVTLSVLTALYILIVANHTFWTRAFDYMSTKPMAFAAFVVGITAITIAAMTTFSVKYLIKPALIFFIMVSVLAAWFTDQFGVIIDKEMIRNAAVTTQAESAHLITQAFLLHILIKGVLPSLFILWVRVVHKPFLRKFVWNMAVIIPCLAIFVGAALSFSQTFAAVGRMHKDVMLTLNPFLPISSATRYAFASEEDRNIVRRPLGTDAHQRTASANGKPRVTIIVTGETARAQNFSLGGYARETNPEMKARGVIYFSNATSCGTATAVSLPCMYSVYPRKEYTHRKGLETDNLTDILGHAKVNVEWWDNDTGSYGVANRIPYRFLPDSADPRYCTDGECLDTILLDKLDEWLADVKTDSVLVLHQLGSHGPAYYRRYPDDFRRFTPDCRTGEFGSCKPEEIVNAYDNTILYTDHVVAKVIDTLKEHGSSVSASMLYVSDHGESLGENGLYLHGAPYIIAPAEQTRVPIVAWFAPDFSAASGIDTACMAARAAEPASHDNFFHSVLGLMDIATSIYDPKLDLFAPCRKAADAIASAAQKG</sequence>
<keyword evidence="4 11" id="KW-0808">Transferase</keyword>
<proteinExistence type="predicted"/>
<evidence type="ECO:0000259" key="9">
    <source>
        <dbReference type="Pfam" id="PF00884"/>
    </source>
</evidence>
<evidence type="ECO:0000256" key="3">
    <source>
        <dbReference type="ARBA" id="ARBA00022519"/>
    </source>
</evidence>
<dbReference type="GO" id="GO:0016776">
    <property type="term" value="F:phosphotransferase activity, phosphate group as acceptor"/>
    <property type="evidence" value="ECO:0007669"/>
    <property type="project" value="TreeGrafter"/>
</dbReference>
<keyword evidence="3" id="KW-0997">Cell inner membrane</keyword>
<dbReference type="Proteomes" id="UP000326881">
    <property type="component" value="Chromosome"/>
</dbReference>
<dbReference type="AlphaFoldDB" id="A0A5Q0C3P6"/>
<dbReference type="EMBL" id="CP043498">
    <property type="protein sequence ID" value="QFY60506.1"/>
    <property type="molecule type" value="Genomic_DNA"/>
</dbReference>
<feature type="transmembrane region" description="Helical" evidence="8">
    <location>
        <begin position="171"/>
        <end position="192"/>
    </location>
</feature>
<dbReference type="PANTHER" id="PTHR30443:SF0">
    <property type="entry name" value="PHOSPHOETHANOLAMINE TRANSFERASE EPTA"/>
    <property type="match status" value="1"/>
</dbReference>
<dbReference type="OrthoDB" id="9786870at2"/>
<evidence type="ECO:0000256" key="4">
    <source>
        <dbReference type="ARBA" id="ARBA00022679"/>
    </source>
</evidence>